<dbReference type="AlphaFoldDB" id="A0AAW8CP21"/>
<keyword evidence="1" id="KW-0812">Transmembrane</keyword>
<dbReference type="Pfam" id="PF11391">
    <property type="entry name" value="DUF2798"/>
    <property type="match status" value="1"/>
</dbReference>
<evidence type="ECO:0000256" key="1">
    <source>
        <dbReference type="SAM" id="Phobius"/>
    </source>
</evidence>
<gene>
    <name evidence="2" type="ORF">QJU78_03410</name>
</gene>
<feature type="transmembrane region" description="Helical" evidence="1">
    <location>
        <begin position="7"/>
        <end position="28"/>
    </location>
</feature>
<feature type="transmembrane region" description="Helical" evidence="1">
    <location>
        <begin position="40"/>
        <end position="59"/>
    </location>
</feature>
<sequence>MNLKFRLFNSAVMSFLLSMLMTLWVTWINLGFVDDFLSRWLKAWGLAFPAAFICVLILVQPVMKFSKKIFGITE</sequence>
<organism evidence="2 3">
    <name type="scientific">Pasteurella atlantica</name>
    <dbReference type="NCBI Taxonomy" id="2827233"/>
    <lineage>
        <taxon>Bacteria</taxon>
        <taxon>Pseudomonadati</taxon>
        <taxon>Pseudomonadota</taxon>
        <taxon>Gammaproteobacteria</taxon>
        <taxon>Pasteurellales</taxon>
        <taxon>Pasteurellaceae</taxon>
        <taxon>Pasteurella</taxon>
    </lineage>
</organism>
<dbReference type="RefSeq" id="WP_211597485.1">
    <property type="nucleotide sequence ID" value="NZ_JAGRQI010000005.1"/>
</dbReference>
<keyword evidence="1" id="KW-1133">Transmembrane helix</keyword>
<dbReference type="EMBL" id="JASAYJ010000005">
    <property type="protein sequence ID" value="MDP8186830.1"/>
    <property type="molecule type" value="Genomic_DNA"/>
</dbReference>
<reference evidence="2" key="1">
    <citation type="journal article" date="2023" name="Front. Microbiol.">
        <title>Phylogeography and host specificity of Pasteurellaceae pathogenic to sea-farmed fish in the north-east Atlantic.</title>
        <authorList>
            <person name="Gulla S."/>
            <person name="Colquhoun D.J."/>
            <person name="Olsen A.B."/>
            <person name="Spilsberg B."/>
            <person name="Lagesen K."/>
            <person name="Aakesson C.P."/>
            <person name="Strom S."/>
            <person name="Manji F."/>
            <person name="Birkbeck T.H."/>
            <person name="Nilsen H.K."/>
        </authorList>
    </citation>
    <scope>NUCLEOTIDE SEQUENCE</scope>
    <source>
        <strain evidence="2">VIB1234</strain>
    </source>
</reference>
<dbReference type="Proteomes" id="UP001230466">
    <property type="component" value="Unassembled WGS sequence"/>
</dbReference>
<evidence type="ECO:0000313" key="3">
    <source>
        <dbReference type="Proteomes" id="UP001230466"/>
    </source>
</evidence>
<accession>A0AAW8CP21</accession>
<protein>
    <submittedName>
        <fullName evidence="2">DUF2798 domain-containing protein</fullName>
    </submittedName>
</protein>
<proteinExistence type="predicted"/>
<comment type="caution">
    <text evidence="2">The sequence shown here is derived from an EMBL/GenBank/DDBJ whole genome shotgun (WGS) entry which is preliminary data.</text>
</comment>
<dbReference type="InterPro" id="IPR021529">
    <property type="entry name" value="DUF2798"/>
</dbReference>
<name>A0AAW8CP21_9PAST</name>
<keyword evidence="1" id="KW-0472">Membrane</keyword>
<evidence type="ECO:0000313" key="2">
    <source>
        <dbReference type="EMBL" id="MDP8186830.1"/>
    </source>
</evidence>